<dbReference type="SMR" id="A0A482XSQ0"/>
<comment type="caution">
    <text evidence="1">The sequence shown here is derived from an EMBL/GenBank/DDBJ whole genome shotgun (WGS) entry which is preliminary data.</text>
</comment>
<dbReference type="AlphaFoldDB" id="A0A482XSQ0"/>
<dbReference type="InParanoid" id="A0A482XSQ0"/>
<reference evidence="1 2" key="1">
    <citation type="journal article" date="2017" name="Gigascience">
        <title>Genome sequence of the small brown planthopper, Laodelphax striatellus.</title>
        <authorList>
            <person name="Zhu J."/>
            <person name="Jiang F."/>
            <person name="Wang X."/>
            <person name="Yang P."/>
            <person name="Bao Y."/>
            <person name="Zhao W."/>
            <person name="Wang W."/>
            <person name="Lu H."/>
            <person name="Wang Q."/>
            <person name="Cui N."/>
            <person name="Li J."/>
            <person name="Chen X."/>
            <person name="Luo L."/>
            <person name="Yu J."/>
            <person name="Kang L."/>
            <person name="Cui F."/>
        </authorList>
    </citation>
    <scope>NUCLEOTIDE SEQUENCE [LARGE SCALE GENOMIC DNA]</scope>
    <source>
        <strain evidence="1">Lst14</strain>
    </source>
</reference>
<name>A0A482XSQ0_LAOST</name>
<sequence>MTKLTRIAALSFASKVGHKESESNAFKIAADLASTMKTQYINKTIAEDSVIRMQDDLTVFSGLAASPIGSKTVIAFLSNNYEQLIKYNFGKDEILADMVKYASGHVYNKDDLEVYNQHSFHAVTMGISQIIVYDVIRDTVRDVIT</sequence>
<organism evidence="1 2">
    <name type="scientific">Laodelphax striatellus</name>
    <name type="common">Small brown planthopper</name>
    <name type="synonym">Delphax striatella</name>
    <dbReference type="NCBI Taxonomy" id="195883"/>
    <lineage>
        <taxon>Eukaryota</taxon>
        <taxon>Metazoa</taxon>
        <taxon>Ecdysozoa</taxon>
        <taxon>Arthropoda</taxon>
        <taxon>Hexapoda</taxon>
        <taxon>Insecta</taxon>
        <taxon>Pterygota</taxon>
        <taxon>Neoptera</taxon>
        <taxon>Paraneoptera</taxon>
        <taxon>Hemiptera</taxon>
        <taxon>Auchenorrhyncha</taxon>
        <taxon>Fulgoroidea</taxon>
        <taxon>Delphacidae</taxon>
        <taxon>Criomorphinae</taxon>
        <taxon>Laodelphax</taxon>
    </lineage>
</organism>
<dbReference type="EMBL" id="QKKF02000465">
    <property type="protein sequence ID" value="RZF49043.1"/>
    <property type="molecule type" value="Genomic_DNA"/>
</dbReference>
<dbReference type="Proteomes" id="UP000291343">
    <property type="component" value="Unassembled WGS sequence"/>
</dbReference>
<protein>
    <submittedName>
        <fullName evidence="1">Uncharacterized protein</fullName>
    </submittedName>
</protein>
<dbReference type="Gene3D" id="1.25.50.20">
    <property type="match status" value="1"/>
</dbReference>
<evidence type="ECO:0000313" key="1">
    <source>
        <dbReference type="EMBL" id="RZF49043.1"/>
    </source>
</evidence>
<gene>
    <name evidence="1" type="ORF">LSTR_LSTR017453</name>
</gene>
<keyword evidence="2" id="KW-1185">Reference proteome</keyword>
<proteinExistence type="predicted"/>
<accession>A0A482XSQ0</accession>
<evidence type="ECO:0000313" key="2">
    <source>
        <dbReference type="Proteomes" id="UP000291343"/>
    </source>
</evidence>